<feature type="domain" description="EamA" evidence="2">
    <location>
        <begin position="147"/>
        <end position="276"/>
    </location>
</feature>
<accession>A0A6J6EL85</accession>
<feature type="transmembrane region" description="Helical" evidence="1">
    <location>
        <begin position="176"/>
        <end position="193"/>
    </location>
</feature>
<dbReference type="SUPFAM" id="SSF103481">
    <property type="entry name" value="Multidrug resistance efflux transporter EmrE"/>
    <property type="match status" value="2"/>
</dbReference>
<sequence length="280" mass="28406">MPILLALTSALVYGIADYCGGRASRVFASALVTFVGQVVSLTLVVGIVLVAGTPVPDGSTFAWGTFGGAAGALGLVSLYHSFANGAMTVVAPLSAVTGAIVPVAVGLVDGERPGGIAYAGIALALVAVALISGAVGERDRPTPRPIMALALFAGLCFGVLFVALDRTDPDSGLWPLAAARMSSVPILFVLVLVLRARPGRHRGPLLLAVLTGFLDMAANLAYLEAVRGGMLSVVAVVSSLYPASTVALAFALDRERVDRWQGVGMGLAAAALVLVTLGRA</sequence>
<proteinExistence type="predicted"/>
<dbReference type="EMBL" id="CAEZSR010000121">
    <property type="protein sequence ID" value="CAB4576115.1"/>
    <property type="molecule type" value="Genomic_DNA"/>
</dbReference>
<evidence type="ECO:0000259" key="2">
    <source>
        <dbReference type="Pfam" id="PF00892"/>
    </source>
</evidence>
<feature type="transmembrane region" description="Helical" evidence="1">
    <location>
        <begin position="205"/>
        <end position="223"/>
    </location>
</feature>
<dbReference type="Pfam" id="PF00892">
    <property type="entry name" value="EamA"/>
    <property type="match status" value="1"/>
</dbReference>
<feature type="transmembrane region" description="Helical" evidence="1">
    <location>
        <begin position="259"/>
        <end position="278"/>
    </location>
</feature>
<dbReference type="InterPro" id="IPR000620">
    <property type="entry name" value="EamA_dom"/>
</dbReference>
<gene>
    <name evidence="3" type="ORF">UFOPK1493_02721</name>
</gene>
<protein>
    <submittedName>
        <fullName evidence="3">Unannotated protein</fullName>
    </submittedName>
</protein>
<feature type="transmembrane region" description="Helical" evidence="1">
    <location>
        <begin position="115"/>
        <end position="134"/>
    </location>
</feature>
<keyword evidence="1" id="KW-0472">Membrane</keyword>
<dbReference type="GO" id="GO:0016020">
    <property type="term" value="C:membrane"/>
    <property type="evidence" value="ECO:0007669"/>
    <property type="project" value="InterPro"/>
</dbReference>
<feature type="transmembrane region" description="Helical" evidence="1">
    <location>
        <begin position="61"/>
        <end position="82"/>
    </location>
</feature>
<name>A0A6J6EL85_9ZZZZ</name>
<keyword evidence="1" id="KW-1133">Transmembrane helix</keyword>
<dbReference type="AlphaFoldDB" id="A0A6J6EL85"/>
<evidence type="ECO:0000256" key="1">
    <source>
        <dbReference type="SAM" id="Phobius"/>
    </source>
</evidence>
<reference evidence="3" key="1">
    <citation type="submission" date="2020-05" db="EMBL/GenBank/DDBJ databases">
        <authorList>
            <person name="Chiriac C."/>
            <person name="Salcher M."/>
            <person name="Ghai R."/>
            <person name="Kavagutti S V."/>
        </authorList>
    </citation>
    <scope>NUCLEOTIDE SEQUENCE</scope>
</reference>
<feature type="transmembrane region" description="Helical" evidence="1">
    <location>
        <begin position="26"/>
        <end position="49"/>
    </location>
</feature>
<keyword evidence="1" id="KW-0812">Transmembrane</keyword>
<evidence type="ECO:0000313" key="3">
    <source>
        <dbReference type="EMBL" id="CAB4576115.1"/>
    </source>
</evidence>
<dbReference type="InterPro" id="IPR037185">
    <property type="entry name" value="EmrE-like"/>
</dbReference>
<feature type="transmembrane region" description="Helical" evidence="1">
    <location>
        <begin position="146"/>
        <end position="164"/>
    </location>
</feature>
<organism evidence="3">
    <name type="scientific">freshwater metagenome</name>
    <dbReference type="NCBI Taxonomy" id="449393"/>
    <lineage>
        <taxon>unclassified sequences</taxon>
        <taxon>metagenomes</taxon>
        <taxon>ecological metagenomes</taxon>
    </lineage>
</organism>
<feature type="transmembrane region" description="Helical" evidence="1">
    <location>
        <begin position="229"/>
        <end position="252"/>
    </location>
</feature>